<dbReference type="PROSITE" id="PS50004">
    <property type="entry name" value="C2"/>
    <property type="match status" value="1"/>
</dbReference>
<dbReference type="Proteomes" id="UP000604046">
    <property type="component" value="Unassembled WGS sequence"/>
</dbReference>
<reference evidence="4" key="1">
    <citation type="submission" date="2021-02" db="EMBL/GenBank/DDBJ databases">
        <authorList>
            <person name="Dougan E. K."/>
            <person name="Rhodes N."/>
            <person name="Thang M."/>
            <person name="Chan C."/>
        </authorList>
    </citation>
    <scope>NUCLEOTIDE SEQUENCE</scope>
</reference>
<gene>
    <name evidence="4" type="ORF">SNAT2548_LOCUS24390</name>
</gene>
<dbReference type="OrthoDB" id="1029639at2759"/>
<dbReference type="InterPro" id="IPR035892">
    <property type="entry name" value="C2_domain_sf"/>
</dbReference>
<feature type="compositionally biased region" description="Basic and acidic residues" evidence="1">
    <location>
        <begin position="178"/>
        <end position="191"/>
    </location>
</feature>
<comment type="caution">
    <text evidence="4">The sequence shown here is derived from an EMBL/GenBank/DDBJ whole genome shotgun (WGS) entry which is preliminary data.</text>
</comment>
<evidence type="ECO:0000259" key="3">
    <source>
        <dbReference type="PROSITE" id="PS50004"/>
    </source>
</evidence>
<organism evidence="4 5">
    <name type="scientific">Symbiodinium natans</name>
    <dbReference type="NCBI Taxonomy" id="878477"/>
    <lineage>
        <taxon>Eukaryota</taxon>
        <taxon>Sar</taxon>
        <taxon>Alveolata</taxon>
        <taxon>Dinophyceae</taxon>
        <taxon>Suessiales</taxon>
        <taxon>Symbiodiniaceae</taxon>
        <taxon>Symbiodinium</taxon>
    </lineage>
</organism>
<evidence type="ECO:0000256" key="1">
    <source>
        <dbReference type="SAM" id="MobiDB-lite"/>
    </source>
</evidence>
<keyword evidence="2" id="KW-0812">Transmembrane</keyword>
<sequence>MAGFMGTPDGDETIALLERVQTKDDFHAKRWRCLSHPTRALETLSPVAILEIGILNARDLAERESGMWRSDTTADSFVQVVLDDQELEKCITPVARGKKQPTWLYHCEVDILAPMSMIRLQVFDDQPTEKVPIGFVDVCVGDIPYDKPIEGWFELRFQDNFQSTSVHRYNHHCETREETVSQREFEEELKKKQGNKGNQAPDPEVGMDGGESETIVVKKPYFASSKERAMDAFQACVHSTADRAEEYGFQTLSASLKEGTTERYRSNNGELYISLKLKTVVSSSDSLFALALDAPPPVNRGIRETTELKRTPDIQQCVDEVWEVKVQLLDDAVLCCVYGFKYLISWRCWPLSLLYLVGSLVCCYRSYWWWAILPLLLSVSLVVNSFPEQRKYMTRGGLNADLTEEGFKHTAAWRNTDEVHSFIGRLLTEDMKARLDNPRNSHKLRAFAAQCMRDGVPTVSLSELRLALMAAPFVVDADKASAFQLHEPVWVDGRDRAVITELTAVPDRITVELQPTLLDKEKHVKVVHQRQITKRGESIPSLPKWATEMVMSSAMVQIYPPLEGIRLGLLPLISTLTGIVTWKNRSVAVGLLVGLLVVSAVFFWAAIMHIIKSDEQGMLSRSQEVIILVLRSLDNFIAAIITIVVFLCQAWWMAHFSSLTKIMQRRGRQRTAPSNWAFFKEDPDQSEMLKNLLSKEAEQYPHGMFHLPHMSTDASAAYAAHYNRQ</sequence>
<name>A0A812RN84_9DINO</name>
<feature type="transmembrane region" description="Helical" evidence="2">
    <location>
        <begin position="588"/>
        <end position="611"/>
    </location>
</feature>
<dbReference type="Pfam" id="PF00168">
    <property type="entry name" value="C2"/>
    <property type="match status" value="1"/>
</dbReference>
<keyword evidence="2" id="KW-1133">Transmembrane helix</keyword>
<feature type="transmembrane region" description="Helical" evidence="2">
    <location>
        <begin position="367"/>
        <end position="386"/>
    </location>
</feature>
<dbReference type="EMBL" id="CAJNDS010002357">
    <property type="protein sequence ID" value="CAE7447321.1"/>
    <property type="molecule type" value="Genomic_DNA"/>
</dbReference>
<evidence type="ECO:0000256" key="2">
    <source>
        <dbReference type="SAM" id="Phobius"/>
    </source>
</evidence>
<feature type="domain" description="C2" evidence="3">
    <location>
        <begin position="33"/>
        <end position="153"/>
    </location>
</feature>
<keyword evidence="5" id="KW-1185">Reference proteome</keyword>
<feature type="region of interest" description="Disordered" evidence="1">
    <location>
        <begin position="178"/>
        <end position="211"/>
    </location>
</feature>
<feature type="transmembrane region" description="Helical" evidence="2">
    <location>
        <begin position="632"/>
        <end position="654"/>
    </location>
</feature>
<protein>
    <recommendedName>
        <fullName evidence="3">C2 domain-containing protein</fullName>
    </recommendedName>
</protein>
<dbReference type="AlphaFoldDB" id="A0A812RN84"/>
<accession>A0A812RN84</accession>
<dbReference type="InterPro" id="IPR000008">
    <property type="entry name" value="C2_dom"/>
</dbReference>
<evidence type="ECO:0000313" key="5">
    <source>
        <dbReference type="Proteomes" id="UP000604046"/>
    </source>
</evidence>
<dbReference type="Gene3D" id="2.60.40.150">
    <property type="entry name" value="C2 domain"/>
    <property type="match status" value="1"/>
</dbReference>
<keyword evidence="2" id="KW-0472">Membrane</keyword>
<proteinExistence type="predicted"/>
<dbReference type="SUPFAM" id="SSF49562">
    <property type="entry name" value="C2 domain (Calcium/lipid-binding domain, CaLB)"/>
    <property type="match status" value="1"/>
</dbReference>
<evidence type="ECO:0000313" key="4">
    <source>
        <dbReference type="EMBL" id="CAE7447321.1"/>
    </source>
</evidence>
<dbReference type="SMART" id="SM00239">
    <property type="entry name" value="C2"/>
    <property type="match status" value="1"/>
</dbReference>